<dbReference type="InterPro" id="IPR013216">
    <property type="entry name" value="Methyltransf_11"/>
</dbReference>
<evidence type="ECO:0000313" key="2">
    <source>
        <dbReference type="EMBL" id="CAD8264524.1"/>
    </source>
</evidence>
<dbReference type="AlphaFoldDB" id="A0A7R9UFL9"/>
<accession>A0A7R9UFL9</accession>
<dbReference type="Gene3D" id="3.40.50.150">
    <property type="entry name" value="Vaccinia Virus protein VP39"/>
    <property type="match status" value="1"/>
</dbReference>
<evidence type="ECO:0000259" key="1">
    <source>
        <dbReference type="Pfam" id="PF08241"/>
    </source>
</evidence>
<dbReference type="CDD" id="cd02440">
    <property type="entry name" value="AdoMet_MTases"/>
    <property type="match status" value="1"/>
</dbReference>
<organism evidence="2">
    <name type="scientific">Pinguiococcus pyrenoidosus</name>
    <dbReference type="NCBI Taxonomy" id="172671"/>
    <lineage>
        <taxon>Eukaryota</taxon>
        <taxon>Sar</taxon>
        <taxon>Stramenopiles</taxon>
        <taxon>Ochrophyta</taxon>
        <taxon>Pinguiophyceae</taxon>
        <taxon>Pinguiochrysidales</taxon>
        <taxon>Pinguiochrysidaceae</taxon>
        <taxon>Pinguiococcus</taxon>
    </lineage>
</organism>
<protein>
    <recommendedName>
        <fullName evidence="1">Methyltransferase type 11 domain-containing protein</fullName>
    </recommendedName>
</protein>
<feature type="domain" description="Methyltransferase type 11" evidence="1">
    <location>
        <begin position="23"/>
        <end position="100"/>
    </location>
</feature>
<name>A0A7R9UFL9_9STRA</name>
<gene>
    <name evidence="2" type="ORF">PPYR1160_LOCUS14027</name>
</gene>
<dbReference type="PANTHER" id="PTHR42912">
    <property type="entry name" value="METHYLTRANSFERASE"/>
    <property type="match status" value="1"/>
</dbReference>
<proteinExistence type="predicted"/>
<dbReference type="SUPFAM" id="SSF53335">
    <property type="entry name" value="S-adenosyl-L-methionine-dependent methyltransferases"/>
    <property type="match status" value="1"/>
</dbReference>
<sequence>MLEVSRKKLREGKVTLVSAAEAGKMKSMDARRKAAQGTRSVLQTSRRVRVDLNVADAHALPFPDNSFDTVVDTFGLCSIEDPVKAVQEMQRVCKPEGQILLLEHGRSPYDWLAKLQDKNAEKHAQRWGCYWNKDIGAILQKAELDVKARYDWHFGTTNWIRACPQRPPS</sequence>
<dbReference type="GO" id="GO:0008757">
    <property type="term" value="F:S-adenosylmethionine-dependent methyltransferase activity"/>
    <property type="evidence" value="ECO:0007669"/>
    <property type="project" value="InterPro"/>
</dbReference>
<dbReference type="EMBL" id="HBEA01018456">
    <property type="protein sequence ID" value="CAD8264524.1"/>
    <property type="molecule type" value="Transcribed_RNA"/>
</dbReference>
<reference evidence="2" key="1">
    <citation type="submission" date="2021-01" db="EMBL/GenBank/DDBJ databases">
        <authorList>
            <person name="Corre E."/>
            <person name="Pelletier E."/>
            <person name="Niang G."/>
            <person name="Scheremetjew M."/>
            <person name="Finn R."/>
            <person name="Kale V."/>
            <person name="Holt S."/>
            <person name="Cochrane G."/>
            <person name="Meng A."/>
            <person name="Brown T."/>
            <person name="Cohen L."/>
        </authorList>
    </citation>
    <scope>NUCLEOTIDE SEQUENCE</scope>
    <source>
        <strain evidence="2">CCMP2078</strain>
    </source>
</reference>
<dbReference type="PANTHER" id="PTHR42912:SF80">
    <property type="entry name" value="METHYLTRANSFERASE DOMAIN-CONTAINING PROTEIN"/>
    <property type="match status" value="1"/>
</dbReference>
<dbReference type="Pfam" id="PF08241">
    <property type="entry name" value="Methyltransf_11"/>
    <property type="match status" value="1"/>
</dbReference>
<dbReference type="InterPro" id="IPR029063">
    <property type="entry name" value="SAM-dependent_MTases_sf"/>
</dbReference>
<dbReference type="InterPro" id="IPR050508">
    <property type="entry name" value="Methyltransf_Superfamily"/>
</dbReference>